<organism evidence="1 2">
    <name type="scientific">Arachis hypogaea</name>
    <name type="common">Peanut</name>
    <dbReference type="NCBI Taxonomy" id="3818"/>
    <lineage>
        <taxon>Eukaryota</taxon>
        <taxon>Viridiplantae</taxon>
        <taxon>Streptophyta</taxon>
        <taxon>Embryophyta</taxon>
        <taxon>Tracheophyta</taxon>
        <taxon>Spermatophyta</taxon>
        <taxon>Magnoliopsida</taxon>
        <taxon>eudicotyledons</taxon>
        <taxon>Gunneridae</taxon>
        <taxon>Pentapetalae</taxon>
        <taxon>rosids</taxon>
        <taxon>fabids</taxon>
        <taxon>Fabales</taxon>
        <taxon>Fabaceae</taxon>
        <taxon>Papilionoideae</taxon>
        <taxon>50 kb inversion clade</taxon>
        <taxon>dalbergioids sensu lato</taxon>
        <taxon>Dalbergieae</taxon>
        <taxon>Pterocarpus clade</taxon>
        <taxon>Arachis</taxon>
    </lineage>
</organism>
<sequence length="61" mass="7466">MSTLGEFCNYRFQVRCVLRERRFLLWLRELELTVIEIILIKITLRIIEILLPLRLIPLRKV</sequence>
<dbReference type="AlphaFoldDB" id="A0A6B9V8B4"/>
<reference evidence="1 2" key="1">
    <citation type="submission" date="2020-01" db="EMBL/GenBank/DDBJ databases">
        <title>Genome sequence of Arachis hypogaea, cultivar Shitouqi.</title>
        <authorList>
            <person name="Zhuang W."/>
            <person name="Chen H."/>
            <person name="Varshney R."/>
            <person name="Wang D."/>
            <person name="Ming R."/>
        </authorList>
    </citation>
    <scope>NUCLEOTIDE SEQUENCE [LARGE SCALE GENOMIC DNA]</scope>
    <source>
        <tissue evidence="1">Young leaf</tissue>
    </source>
</reference>
<dbReference type="Proteomes" id="UP000464620">
    <property type="component" value="Chromosome B09"/>
</dbReference>
<protein>
    <submittedName>
        <fullName evidence="1">Uncharacterized protein</fullName>
    </submittedName>
</protein>
<evidence type="ECO:0000313" key="1">
    <source>
        <dbReference type="EMBL" id="QHN77986.1"/>
    </source>
</evidence>
<evidence type="ECO:0000313" key="2">
    <source>
        <dbReference type="Proteomes" id="UP000464620"/>
    </source>
</evidence>
<dbReference type="EMBL" id="CP031001">
    <property type="protein sequence ID" value="QHN77986.1"/>
    <property type="molecule type" value="Genomic_DNA"/>
</dbReference>
<accession>A0A6B9V8B4</accession>
<gene>
    <name evidence="1" type="ORF">DS421_19g657590</name>
</gene>
<name>A0A6B9V8B4_ARAHY</name>
<proteinExistence type="predicted"/>